<accession>H2ZJK4</accession>
<evidence type="ECO:0000256" key="3">
    <source>
        <dbReference type="ARBA" id="ARBA00023015"/>
    </source>
</evidence>
<name>H2ZJK4_CIOSA</name>
<evidence type="ECO:0000313" key="10">
    <source>
        <dbReference type="Ensembl" id="ENSCSAVP00000017770.1"/>
    </source>
</evidence>
<evidence type="ECO:0000256" key="1">
    <source>
        <dbReference type="ARBA" id="ARBA00004123"/>
    </source>
</evidence>
<dbReference type="SUPFAM" id="SSF47459">
    <property type="entry name" value="HLH, helix-loop-helix DNA-binding domain"/>
    <property type="match status" value="1"/>
</dbReference>
<comment type="subcellular location">
    <subcellularLocation>
        <location evidence="1">Nucleus</location>
    </subcellularLocation>
</comment>
<dbReference type="STRING" id="51511.ENSCSAVP00000017770"/>
<keyword evidence="5" id="KW-0804">Transcription</keyword>
<dbReference type="GO" id="GO:0005634">
    <property type="term" value="C:nucleus"/>
    <property type="evidence" value="ECO:0007669"/>
    <property type="project" value="UniProtKB-SubCell"/>
</dbReference>
<dbReference type="GeneTree" id="ENSGT00940000169135"/>
<keyword evidence="4" id="KW-0238">DNA-binding</keyword>
<evidence type="ECO:0000256" key="2">
    <source>
        <dbReference type="ARBA" id="ARBA00008289"/>
    </source>
</evidence>
<feature type="domain" description="BHLH" evidence="9">
    <location>
        <begin position="193"/>
        <end position="246"/>
    </location>
</feature>
<feature type="region of interest" description="Disordered" evidence="8">
    <location>
        <begin position="1"/>
        <end position="24"/>
    </location>
</feature>
<keyword evidence="11" id="KW-1185">Reference proteome</keyword>
<dbReference type="HOGENOM" id="CLU_031638_3_2_1"/>
<comment type="similarity">
    <text evidence="2">Belongs to the MiT/TFE family.</text>
</comment>
<evidence type="ECO:0000256" key="5">
    <source>
        <dbReference type="ARBA" id="ARBA00023163"/>
    </source>
</evidence>
<sequence length="317" mass="35703">MEEKKMRQQSQKNSGISQSGSSTSRINVPVLTVTTPQLPVQVLKVETGLQNPTRYYIRETQRNQVREYLSQSQQDGSKYGVRQLFNPAQSAPTTGDAHYGSTPASPLSRLNLSGDNMTDIIDDIVSLESSLDESRYDRSSTTLPTVSPTDINSYAHSTAHSLPLVSNETSSSCPLIKREFTEEDAQLFTKDRIKKDNHNIIERRRRYNINDRIRELGQLVPKSSDPELRWNKGSILKAAVDYIQHLQANQGKRKALEQRNKQMENMNKKLLLRVQQLEMMVQQCGISMPSGNSDTQNIMSTLLNFDGAVPNDALFTA</sequence>
<dbReference type="PANTHER" id="PTHR45776:SF2">
    <property type="entry name" value="MIP04163P"/>
    <property type="match status" value="1"/>
</dbReference>
<proteinExistence type="inferred from homology"/>
<keyword evidence="7" id="KW-0175">Coiled coil</keyword>
<dbReference type="SMART" id="SM00353">
    <property type="entry name" value="HLH"/>
    <property type="match status" value="1"/>
</dbReference>
<reference evidence="11" key="1">
    <citation type="submission" date="2003-08" db="EMBL/GenBank/DDBJ databases">
        <authorList>
            <person name="Birren B."/>
            <person name="Nusbaum C."/>
            <person name="Abebe A."/>
            <person name="Abouelleil A."/>
            <person name="Adekoya E."/>
            <person name="Ait-zahra M."/>
            <person name="Allen N."/>
            <person name="Allen T."/>
            <person name="An P."/>
            <person name="Anderson M."/>
            <person name="Anderson S."/>
            <person name="Arachchi H."/>
            <person name="Armbruster J."/>
            <person name="Bachantsang P."/>
            <person name="Baldwin J."/>
            <person name="Barry A."/>
            <person name="Bayul T."/>
            <person name="Blitshsteyn B."/>
            <person name="Bloom T."/>
            <person name="Blye J."/>
            <person name="Boguslavskiy L."/>
            <person name="Borowsky M."/>
            <person name="Boukhgalter B."/>
            <person name="Brunache A."/>
            <person name="Butler J."/>
            <person name="Calixte N."/>
            <person name="Calvo S."/>
            <person name="Camarata J."/>
            <person name="Campo K."/>
            <person name="Chang J."/>
            <person name="Cheshatsang Y."/>
            <person name="Citroen M."/>
            <person name="Collymore A."/>
            <person name="Considine T."/>
            <person name="Cook A."/>
            <person name="Cooke P."/>
            <person name="Corum B."/>
            <person name="Cuomo C."/>
            <person name="David R."/>
            <person name="Dawoe T."/>
            <person name="Degray S."/>
            <person name="Dodge S."/>
            <person name="Dooley K."/>
            <person name="Dorje P."/>
            <person name="Dorjee K."/>
            <person name="Dorris L."/>
            <person name="Duffey N."/>
            <person name="Dupes A."/>
            <person name="Elkins T."/>
            <person name="Engels R."/>
            <person name="Erickson J."/>
            <person name="Farina A."/>
            <person name="Faro S."/>
            <person name="Ferreira P."/>
            <person name="Fischer H."/>
            <person name="Fitzgerald M."/>
            <person name="Foley K."/>
            <person name="Gage D."/>
            <person name="Galagan J."/>
            <person name="Gearin G."/>
            <person name="Gnerre S."/>
            <person name="Gnirke A."/>
            <person name="Goyette A."/>
            <person name="Graham J."/>
            <person name="Grandbois E."/>
            <person name="Gyaltsen K."/>
            <person name="Hafez N."/>
            <person name="Hagopian D."/>
            <person name="Hagos B."/>
            <person name="Hall J."/>
            <person name="Hatcher B."/>
            <person name="Heller A."/>
            <person name="Higgins H."/>
            <person name="Honan T."/>
            <person name="Horn A."/>
            <person name="Houde N."/>
            <person name="Hughes L."/>
            <person name="Hulme W."/>
            <person name="Husby E."/>
            <person name="Iliev I."/>
            <person name="Jaffe D."/>
            <person name="Jones C."/>
            <person name="Kamal M."/>
            <person name="Kamat A."/>
            <person name="Kamvysselis M."/>
            <person name="Karlsson E."/>
            <person name="Kells C."/>
            <person name="Kieu A."/>
            <person name="Kisner P."/>
            <person name="Kodira C."/>
            <person name="Kulbokas E."/>
            <person name="Labutti K."/>
            <person name="Lama D."/>
            <person name="Landers T."/>
            <person name="Leger J."/>
            <person name="Levine S."/>
            <person name="Lewis D."/>
            <person name="Lewis T."/>
            <person name="Lindblad-toh K."/>
            <person name="Liu X."/>
            <person name="Lokyitsang T."/>
            <person name="Lokyitsang Y."/>
            <person name="Lucien O."/>
            <person name="Lui A."/>
            <person name="Ma L.J."/>
            <person name="Mabbitt R."/>
            <person name="Macdonald J."/>
            <person name="Maclean C."/>
            <person name="Major J."/>
            <person name="Manning J."/>
            <person name="Marabella R."/>
            <person name="Maru K."/>
            <person name="Matthews C."/>
            <person name="Mauceli E."/>
            <person name="Mccarthy M."/>
            <person name="Mcdonough S."/>
            <person name="Mcghee T."/>
            <person name="Meldrim J."/>
            <person name="Meneus L."/>
            <person name="Mesirov J."/>
            <person name="Mihalev A."/>
            <person name="Mihova T."/>
            <person name="Mikkelsen T."/>
            <person name="Mlenga V."/>
            <person name="Moru K."/>
            <person name="Mozes J."/>
            <person name="Mulrain L."/>
            <person name="Munson G."/>
            <person name="Naylor J."/>
            <person name="Newes C."/>
            <person name="Nguyen C."/>
            <person name="Nguyen N."/>
            <person name="Nguyen T."/>
            <person name="Nicol R."/>
            <person name="Nielsen C."/>
            <person name="Nizzari M."/>
            <person name="Norbu C."/>
            <person name="Norbu N."/>
            <person name="O'donnell P."/>
            <person name="Okoawo O."/>
            <person name="O'leary S."/>
            <person name="Omotosho B."/>
            <person name="O'neill K."/>
            <person name="Osman S."/>
            <person name="Parker S."/>
            <person name="Perrin D."/>
            <person name="Phunkhang P."/>
            <person name="Piqani B."/>
            <person name="Purcell S."/>
            <person name="Rachupka T."/>
            <person name="Ramasamy U."/>
            <person name="Rameau R."/>
            <person name="Ray V."/>
            <person name="Raymond C."/>
            <person name="Retta R."/>
            <person name="Richardson S."/>
            <person name="Rise C."/>
            <person name="Rodriguez J."/>
            <person name="Rogers J."/>
            <person name="Rogov P."/>
            <person name="Rutman M."/>
            <person name="Schupbach R."/>
            <person name="Seaman C."/>
            <person name="Settipalli S."/>
            <person name="Sharpe T."/>
            <person name="Sheridan J."/>
            <person name="Sherpa N."/>
            <person name="Shi J."/>
            <person name="Smirnov S."/>
            <person name="Smith C."/>
            <person name="Sougnez C."/>
            <person name="Spencer B."/>
            <person name="Stalker J."/>
            <person name="Stange-thomann N."/>
            <person name="Stavropoulos S."/>
            <person name="Stetson K."/>
            <person name="Stone C."/>
            <person name="Stone S."/>
            <person name="Stubbs M."/>
            <person name="Talamas J."/>
            <person name="Tchuinga P."/>
            <person name="Tenzing P."/>
            <person name="Tesfaye S."/>
            <person name="Theodore J."/>
            <person name="Thoulutsang Y."/>
            <person name="Topham K."/>
            <person name="Towey S."/>
            <person name="Tsamla T."/>
            <person name="Tsomo N."/>
            <person name="Vallee D."/>
            <person name="Vassiliev H."/>
            <person name="Venkataraman V."/>
            <person name="Vinson J."/>
            <person name="Vo A."/>
            <person name="Wade C."/>
            <person name="Wang S."/>
            <person name="Wangchuk T."/>
            <person name="Wangdi T."/>
            <person name="Whittaker C."/>
            <person name="Wilkinson J."/>
            <person name="Wu Y."/>
            <person name="Wyman D."/>
            <person name="Yadav S."/>
            <person name="Yang S."/>
            <person name="Yang X."/>
            <person name="Yeager S."/>
            <person name="Yee E."/>
            <person name="Young G."/>
            <person name="Zainoun J."/>
            <person name="Zembeck L."/>
            <person name="Zimmer A."/>
            <person name="Zody M."/>
            <person name="Lander E."/>
        </authorList>
    </citation>
    <scope>NUCLEOTIDE SEQUENCE [LARGE SCALE GENOMIC DNA]</scope>
</reference>
<protein>
    <recommendedName>
        <fullName evidence="9">BHLH domain-containing protein</fullName>
    </recommendedName>
</protein>
<feature type="compositionally biased region" description="Low complexity" evidence="8">
    <location>
        <begin position="8"/>
        <end position="24"/>
    </location>
</feature>
<evidence type="ECO:0000256" key="7">
    <source>
        <dbReference type="SAM" id="Coils"/>
    </source>
</evidence>
<dbReference type="GO" id="GO:0000978">
    <property type="term" value="F:RNA polymerase II cis-regulatory region sequence-specific DNA binding"/>
    <property type="evidence" value="ECO:0007669"/>
    <property type="project" value="TreeGrafter"/>
</dbReference>
<dbReference type="CDD" id="cd11397">
    <property type="entry name" value="bHLHzip_MITF_like"/>
    <property type="match status" value="1"/>
</dbReference>
<dbReference type="OMA" id="ATFHAGE"/>
<dbReference type="eggNOG" id="KOG1318">
    <property type="taxonomic scope" value="Eukaryota"/>
</dbReference>
<dbReference type="Pfam" id="PF00010">
    <property type="entry name" value="HLH"/>
    <property type="match status" value="1"/>
</dbReference>
<dbReference type="Proteomes" id="UP000007875">
    <property type="component" value="Unassembled WGS sequence"/>
</dbReference>
<dbReference type="Pfam" id="PF15951">
    <property type="entry name" value="MITF_TFEB_C_3_N"/>
    <property type="match status" value="1"/>
</dbReference>
<dbReference type="FunCoup" id="H2ZJK4">
    <property type="interactions" value="6"/>
</dbReference>
<dbReference type="InterPro" id="IPR011598">
    <property type="entry name" value="bHLH_dom"/>
</dbReference>
<dbReference type="InterPro" id="IPR036638">
    <property type="entry name" value="HLH_DNA-bd_sf"/>
</dbReference>
<dbReference type="GO" id="GO:0046983">
    <property type="term" value="F:protein dimerization activity"/>
    <property type="evidence" value="ECO:0007669"/>
    <property type="project" value="InterPro"/>
</dbReference>
<evidence type="ECO:0000256" key="4">
    <source>
        <dbReference type="ARBA" id="ARBA00023125"/>
    </source>
</evidence>
<reference evidence="10" key="3">
    <citation type="submission" date="2025-09" db="UniProtKB">
        <authorList>
            <consortium name="Ensembl"/>
        </authorList>
    </citation>
    <scope>IDENTIFICATION</scope>
</reference>
<dbReference type="InterPro" id="IPR031867">
    <property type="entry name" value="MiT/TFE_N"/>
</dbReference>
<dbReference type="PANTHER" id="PTHR45776">
    <property type="entry name" value="MIP04163P"/>
    <property type="match status" value="1"/>
</dbReference>
<evidence type="ECO:0000259" key="9">
    <source>
        <dbReference type="PROSITE" id="PS50888"/>
    </source>
</evidence>
<evidence type="ECO:0000256" key="8">
    <source>
        <dbReference type="SAM" id="MobiDB-lite"/>
    </source>
</evidence>
<reference evidence="10" key="2">
    <citation type="submission" date="2025-08" db="UniProtKB">
        <authorList>
            <consortium name="Ensembl"/>
        </authorList>
    </citation>
    <scope>IDENTIFICATION</scope>
</reference>
<dbReference type="GO" id="GO:0000981">
    <property type="term" value="F:DNA-binding transcription factor activity, RNA polymerase II-specific"/>
    <property type="evidence" value="ECO:0007669"/>
    <property type="project" value="TreeGrafter"/>
</dbReference>
<evidence type="ECO:0000313" key="11">
    <source>
        <dbReference type="Proteomes" id="UP000007875"/>
    </source>
</evidence>
<feature type="coiled-coil region" evidence="7">
    <location>
        <begin position="246"/>
        <end position="280"/>
    </location>
</feature>
<dbReference type="InParanoid" id="H2ZJK4"/>
<dbReference type="Gene3D" id="4.10.280.10">
    <property type="entry name" value="Helix-loop-helix DNA-binding domain"/>
    <property type="match status" value="1"/>
</dbReference>
<keyword evidence="3" id="KW-0805">Transcription regulation</keyword>
<keyword evidence="6" id="KW-0539">Nucleus</keyword>
<evidence type="ECO:0000256" key="6">
    <source>
        <dbReference type="ARBA" id="ARBA00023242"/>
    </source>
</evidence>
<dbReference type="PROSITE" id="PS50888">
    <property type="entry name" value="BHLH"/>
    <property type="match status" value="1"/>
</dbReference>
<dbReference type="Ensembl" id="ENSCSAVT00000017964.1">
    <property type="protein sequence ID" value="ENSCSAVP00000017770.1"/>
    <property type="gene ID" value="ENSCSAVG00000010462.1"/>
</dbReference>
<organism evidence="10 11">
    <name type="scientific">Ciona savignyi</name>
    <name type="common">Pacific transparent sea squirt</name>
    <dbReference type="NCBI Taxonomy" id="51511"/>
    <lineage>
        <taxon>Eukaryota</taxon>
        <taxon>Metazoa</taxon>
        <taxon>Chordata</taxon>
        <taxon>Tunicata</taxon>
        <taxon>Ascidiacea</taxon>
        <taxon>Phlebobranchia</taxon>
        <taxon>Cionidae</taxon>
        <taxon>Ciona</taxon>
    </lineage>
</organism>
<dbReference type="AlphaFoldDB" id="H2ZJK4"/>